<dbReference type="Proteomes" id="UP001179280">
    <property type="component" value="Unassembled WGS sequence"/>
</dbReference>
<dbReference type="RefSeq" id="WP_204469290.1">
    <property type="nucleotide sequence ID" value="NZ_JAFBCV010000027.1"/>
</dbReference>
<keyword evidence="6" id="KW-1185">Reference proteome</keyword>
<dbReference type="PANTHER" id="PTHR30480:SF16">
    <property type="entry name" value="GLYCOSIDE HYDROLASE FAMILY 3 DOMAIN PROTEIN"/>
    <property type="match status" value="1"/>
</dbReference>
<keyword evidence="2 5" id="KW-0378">Hydrolase</keyword>
<keyword evidence="3 5" id="KW-0326">Glycosidase</keyword>
<name>A0ABS2T0I9_9BACI</name>
<sequence length="528" mass="57941">MSKPSLDEMLGQLLVVGFPGKRVPEEMEAFMKEHKIGNIILFARNMGTPEEVQKLTSSLQRIAKKSGQELPLLISVDQENGVVRRLGQGTTLLPGAMALAATNDPENAYHMHQLSGRELVALGINWNLAPVLDVNNNPENPVIGVRSFGEDPHKVALYGKQAMAGLQKAGMVTTLKHFPGHGDTNVDSHLGLPRIDHSLERLKEVELYPFQACIDAGADTIMSAHIYFPALEEKEGVPATLSKKILTDLLRNDMGFEGVVTTDCMEMDAITKTIGTEKGCVEAIKAGVDLVMVSHSIVKQKGALEQLKRAVEDGEIPITRIEEAYRRVLAVKQKYLLNVKEYASVPASVGGQVHQDEAMAVYEKSVTIEQGANLIPLSAKGKRILVIEPPEAIMTRAEDKHYAHAALGLAVQSIVPHSDVKQMPLFTEQLSALSHQYDTIVIGLLSASQQKEQQELLHQLVRFNFDVHVVAMRSPYDYNILPDGVGIYINTYEFSYPALEVAAKALFGKHPLTGTSPVTLIKSERNIK</sequence>
<dbReference type="EC" id="3.2.1.52" evidence="5"/>
<dbReference type="NCBIfam" id="NF003740">
    <property type="entry name" value="PRK05337.1"/>
    <property type="match status" value="1"/>
</dbReference>
<protein>
    <submittedName>
        <fullName evidence="5">Beta-N-acetylhexosaminidase</fullName>
        <ecNumber evidence="5">3.2.1.52</ecNumber>
    </submittedName>
</protein>
<dbReference type="Pfam" id="PF00933">
    <property type="entry name" value="Glyco_hydro_3"/>
    <property type="match status" value="1"/>
</dbReference>
<reference evidence="5" key="1">
    <citation type="submission" date="2021-01" db="EMBL/GenBank/DDBJ databases">
        <title>Genomic Encyclopedia of Type Strains, Phase IV (KMG-IV): sequencing the most valuable type-strain genomes for metagenomic binning, comparative biology and taxonomic classification.</title>
        <authorList>
            <person name="Goeker M."/>
        </authorList>
    </citation>
    <scope>NUCLEOTIDE SEQUENCE</scope>
    <source>
        <strain evidence="5">DSM 21943</strain>
    </source>
</reference>
<dbReference type="PANTHER" id="PTHR30480">
    <property type="entry name" value="BETA-HEXOSAMINIDASE-RELATED"/>
    <property type="match status" value="1"/>
</dbReference>
<organism evidence="5 6">
    <name type="scientific">Shouchella xiaoxiensis</name>
    <dbReference type="NCBI Taxonomy" id="766895"/>
    <lineage>
        <taxon>Bacteria</taxon>
        <taxon>Bacillati</taxon>
        <taxon>Bacillota</taxon>
        <taxon>Bacilli</taxon>
        <taxon>Bacillales</taxon>
        <taxon>Bacillaceae</taxon>
        <taxon>Shouchella</taxon>
    </lineage>
</organism>
<dbReference type="InterPro" id="IPR017853">
    <property type="entry name" value="GH"/>
</dbReference>
<gene>
    <name evidence="5" type="ORF">JOC54_004573</name>
</gene>
<dbReference type="Gene3D" id="3.40.50.1700">
    <property type="entry name" value="Glycoside hydrolase family 3 C-terminal domain"/>
    <property type="match status" value="1"/>
</dbReference>
<evidence type="ECO:0000259" key="4">
    <source>
        <dbReference type="Pfam" id="PF00933"/>
    </source>
</evidence>
<accession>A0ABS2T0I9</accession>
<proteinExistence type="inferred from homology"/>
<dbReference type="SUPFAM" id="SSF51445">
    <property type="entry name" value="(Trans)glycosidases"/>
    <property type="match status" value="1"/>
</dbReference>
<evidence type="ECO:0000256" key="2">
    <source>
        <dbReference type="ARBA" id="ARBA00022801"/>
    </source>
</evidence>
<dbReference type="InterPro" id="IPR036881">
    <property type="entry name" value="Glyco_hydro_3_C_sf"/>
</dbReference>
<evidence type="ECO:0000256" key="3">
    <source>
        <dbReference type="ARBA" id="ARBA00023295"/>
    </source>
</evidence>
<evidence type="ECO:0000313" key="6">
    <source>
        <dbReference type="Proteomes" id="UP001179280"/>
    </source>
</evidence>
<comment type="similarity">
    <text evidence="1">Belongs to the glycosyl hydrolase 3 family.</text>
</comment>
<feature type="domain" description="Glycoside hydrolase family 3 N-terminal" evidence="4">
    <location>
        <begin position="6"/>
        <end position="330"/>
    </location>
</feature>
<dbReference type="EMBL" id="JAFBCV010000027">
    <property type="protein sequence ID" value="MBM7841270.1"/>
    <property type="molecule type" value="Genomic_DNA"/>
</dbReference>
<dbReference type="GO" id="GO:0004563">
    <property type="term" value="F:beta-N-acetylhexosaminidase activity"/>
    <property type="evidence" value="ECO:0007669"/>
    <property type="project" value="UniProtKB-EC"/>
</dbReference>
<dbReference type="InterPro" id="IPR001764">
    <property type="entry name" value="Glyco_hydro_3_N"/>
</dbReference>
<dbReference type="InterPro" id="IPR036962">
    <property type="entry name" value="Glyco_hydro_3_N_sf"/>
</dbReference>
<comment type="caution">
    <text evidence="5">The sequence shown here is derived from an EMBL/GenBank/DDBJ whole genome shotgun (WGS) entry which is preliminary data.</text>
</comment>
<dbReference type="InterPro" id="IPR050226">
    <property type="entry name" value="NagZ_Beta-hexosaminidase"/>
</dbReference>
<evidence type="ECO:0000313" key="5">
    <source>
        <dbReference type="EMBL" id="MBM7841270.1"/>
    </source>
</evidence>
<dbReference type="Gene3D" id="3.20.20.300">
    <property type="entry name" value="Glycoside hydrolase, family 3, N-terminal domain"/>
    <property type="match status" value="1"/>
</dbReference>
<evidence type="ECO:0000256" key="1">
    <source>
        <dbReference type="ARBA" id="ARBA00005336"/>
    </source>
</evidence>